<feature type="chain" id="PRO_5016464694" description="Glyoxalase-like domain-containing protein" evidence="1">
    <location>
        <begin position="23"/>
        <end position="293"/>
    </location>
</feature>
<gene>
    <name evidence="3" type="ORF">BP01DRAFT_391337</name>
</gene>
<evidence type="ECO:0000259" key="2">
    <source>
        <dbReference type="Pfam" id="PF13468"/>
    </source>
</evidence>
<organism evidence="3 4">
    <name type="scientific">Aspergillus saccharolyticus JOP 1030-1</name>
    <dbReference type="NCBI Taxonomy" id="1450539"/>
    <lineage>
        <taxon>Eukaryota</taxon>
        <taxon>Fungi</taxon>
        <taxon>Dikarya</taxon>
        <taxon>Ascomycota</taxon>
        <taxon>Pezizomycotina</taxon>
        <taxon>Eurotiomycetes</taxon>
        <taxon>Eurotiomycetidae</taxon>
        <taxon>Eurotiales</taxon>
        <taxon>Aspergillaceae</taxon>
        <taxon>Aspergillus</taxon>
        <taxon>Aspergillus subgen. Circumdati</taxon>
    </lineage>
</organism>
<dbReference type="PANTHER" id="PTHR40265">
    <property type="entry name" value="BLL2707 PROTEIN"/>
    <property type="match status" value="1"/>
</dbReference>
<dbReference type="OrthoDB" id="408973at2759"/>
<feature type="signal peptide" evidence="1">
    <location>
        <begin position="1"/>
        <end position="22"/>
    </location>
</feature>
<keyword evidence="1" id="KW-0732">Signal</keyword>
<proteinExistence type="predicted"/>
<dbReference type="Pfam" id="PF13468">
    <property type="entry name" value="Glyoxalase_3"/>
    <property type="match status" value="1"/>
</dbReference>
<dbReference type="Gene3D" id="3.10.180.10">
    <property type="entry name" value="2,3-Dihydroxybiphenyl 1,2-Dioxygenase, domain 1"/>
    <property type="match status" value="1"/>
</dbReference>
<sequence>MPISQFTSPLTILLDHIVLLVSHTTLQSLPDHLANHFTLAPGGTHADGLTTNKLILFRGGVYLELIAFFDHISPEQRRAHRWGNLPENTVIDWALTLHSAGEFGAVQARVRARSSDTRISYADPVPSGRVREGDGVRLEWEISLAVRGAVDEDKVGGANMAQVGVEPGWLPFWCLDRTPRDWRVPYKDEAGEVAGEGWTRHPSGVTGVKRVEVVVPEGEVEGLSGVYKAVLGEQLTSSSGWGVGVPSAGMVGGEVGLVGVASSEQTGVRLVLKGERAGRVELVPGLVVEIFED</sequence>
<evidence type="ECO:0000256" key="1">
    <source>
        <dbReference type="SAM" id="SignalP"/>
    </source>
</evidence>
<keyword evidence="4" id="KW-1185">Reference proteome</keyword>
<reference evidence="3 4" key="1">
    <citation type="submission" date="2016-12" db="EMBL/GenBank/DDBJ databases">
        <title>The genomes of Aspergillus section Nigri reveals drivers in fungal speciation.</title>
        <authorList>
            <consortium name="DOE Joint Genome Institute"/>
            <person name="Vesth T.C."/>
            <person name="Nybo J."/>
            <person name="Theobald S."/>
            <person name="Brandl J."/>
            <person name="Frisvad J.C."/>
            <person name="Nielsen K.F."/>
            <person name="Lyhne E.K."/>
            <person name="Kogle M.E."/>
            <person name="Kuo A."/>
            <person name="Riley R."/>
            <person name="Clum A."/>
            <person name="Nolan M."/>
            <person name="Lipzen A."/>
            <person name="Salamov A."/>
            <person name="Henrissat B."/>
            <person name="Wiebenga A."/>
            <person name="De Vries R.P."/>
            <person name="Grigoriev I.V."/>
            <person name="Mortensen U.H."/>
            <person name="Andersen M.R."/>
            <person name="Baker S.E."/>
        </authorList>
    </citation>
    <scope>NUCLEOTIDE SEQUENCE [LARGE SCALE GENOMIC DNA]</scope>
    <source>
        <strain evidence="3 4">JOP 1030-1</strain>
    </source>
</reference>
<feature type="domain" description="Glyoxalase-like" evidence="2">
    <location>
        <begin position="14"/>
        <end position="219"/>
    </location>
</feature>
<dbReference type="InterPro" id="IPR029068">
    <property type="entry name" value="Glyas_Bleomycin-R_OHBP_Dase"/>
</dbReference>
<dbReference type="InterPro" id="IPR025870">
    <property type="entry name" value="Glyoxalase-like_dom"/>
</dbReference>
<dbReference type="Proteomes" id="UP000248349">
    <property type="component" value="Unassembled WGS sequence"/>
</dbReference>
<dbReference type="RefSeq" id="XP_025431963.1">
    <property type="nucleotide sequence ID" value="XM_025578075.1"/>
</dbReference>
<dbReference type="PANTHER" id="PTHR40265:SF1">
    <property type="entry name" value="GLYOXALASE-LIKE DOMAIN-CONTAINING PROTEIN"/>
    <property type="match status" value="1"/>
</dbReference>
<protein>
    <recommendedName>
        <fullName evidence="2">Glyoxalase-like domain-containing protein</fullName>
    </recommendedName>
</protein>
<dbReference type="GeneID" id="37079304"/>
<evidence type="ECO:0000313" key="4">
    <source>
        <dbReference type="Proteomes" id="UP000248349"/>
    </source>
</evidence>
<evidence type="ECO:0000313" key="3">
    <source>
        <dbReference type="EMBL" id="PYH45981.1"/>
    </source>
</evidence>
<dbReference type="EMBL" id="KZ821229">
    <property type="protein sequence ID" value="PYH45981.1"/>
    <property type="molecule type" value="Genomic_DNA"/>
</dbReference>
<name>A0A318ZEJ7_9EURO</name>
<accession>A0A318ZEJ7</accession>
<dbReference type="AlphaFoldDB" id="A0A318ZEJ7"/>